<dbReference type="KEGG" id="txi:TH3_13245"/>
<dbReference type="AlphaFoldDB" id="A0AB72UEQ8"/>
<dbReference type="PANTHER" id="PTHR36180:SF2">
    <property type="entry name" value="BRO FAMILY PROTEIN"/>
    <property type="match status" value="1"/>
</dbReference>
<evidence type="ECO:0000313" key="3">
    <source>
        <dbReference type="Proteomes" id="UP000007127"/>
    </source>
</evidence>
<protein>
    <recommendedName>
        <fullName evidence="1">Bro-N domain-containing protein</fullName>
    </recommendedName>
</protein>
<dbReference type="PROSITE" id="PS51750">
    <property type="entry name" value="BRO_N"/>
    <property type="match status" value="1"/>
</dbReference>
<evidence type="ECO:0000313" key="2">
    <source>
        <dbReference type="EMBL" id="AJD52765.1"/>
    </source>
</evidence>
<reference evidence="2 3" key="1">
    <citation type="journal article" date="2012" name="J. Bacteriol.">
        <title>Genome sequence of Thalassospira xiamenensis type strain M-5.</title>
        <authorList>
            <person name="Lai Q."/>
            <person name="Shao Z."/>
        </authorList>
    </citation>
    <scope>NUCLEOTIDE SEQUENCE [LARGE SCALE GENOMIC DNA]</scope>
    <source>
        <strain evidence="2 3">M-5</strain>
    </source>
</reference>
<name>A0AB72UEQ8_9PROT</name>
<sequence length="209" mass="23904">MRFYNQNEIRIIDRQGAEMSEIITFHFDNVDFRAIEIDGQIWAVGKDVCKALGYRDAENGLRNLDEDEKGTHIVGTPGGDQNLLIINESGLYSLILRSRKPEAKRFKKWVTSEVLPSIRNPGAYHHADTTLAAQGTDQHQLIEALRDKISLLEENRSLVKGKLTHDKFKGVARLLFEKTDFNDETIAEILAPGIGTYMPEWVCWQRRLH</sequence>
<gene>
    <name evidence="2" type="ORF">TH3_13245</name>
</gene>
<evidence type="ECO:0000259" key="1">
    <source>
        <dbReference type="PROSITE" id="PS51750"/>
    </source>
</evidence>
<dbReference type="RefSeq" id="WP_052268372.1">
    <property type="nucleotide sequence ID" value="NZ_CP004388.1"/>
</dbReference>
<proteinExistence type="predicted"/>
<dbReference type="InterPro" id="IPR003497">
    <property type="entry name" value="BRO_N_domain"/>
</dbReference>
<dbReference type="Proteomes" id="UP000007127">
    <property type="component" value="Chromosome"/>
</dbReference>
<feature type="domain" description="Bro-N" evidence="1">
    <location>
        <begin position="19"/>
        <end position="122"/>
    </location>
</feature>
<dbReference type="SMART" id="SM01040">
    <property type="entry name" value="Bro-N"/>
    <property type="match status" value="1"/>
</dbReference>
<organism evidence="2 3">
    <name type="scientific">Thalassospira xiamenensis M-5 = DSM 17429</name>
    <dbReference type="NCBI Taxonomy" id="1123366"/>
    <lineage>
        <taxon>Bacteria</taxon>
        <taxon>Pseudomonadati</taxon>
        <taxon>Pseudomonadota</taxon>
        <taxon>Alphaproteobacteria</taxon>
        <taxon>Rhodospirillales</taxon>
        <taxon>Thalassospiraceae</taxon>
        <taxon>Thalassospira</taxon>
    </lineage>
</organism>
<dbReference type="GeneID" id="31930088"/>
<accession>A0AB72UEQ8</accession>
<dbReference type="Pfam" id="PF02498">
    <property type="entry name" value="Bro-N"/>
    <property type="match status" value="1"/>
</dbReference>
<dbReference type="PANTHER" id="PTHR36180">
    <property type="entry name" value="DNA-BINDING PROTEIN-RELATED-RELATED"/>
    <property type="match status" value="1"/>
</dbReference>
<dbReference type="EMBL" id="CP004388">
    <property type="protein sequence ID" value="AJD52765.1"/>
    <property type="molecule type" value="Genomic_DNA"/>
</dbReference>